<dbReference type="UniPathway" id="UPA00232"/>
<evidence type="ECO:0000256" key="6">
    <source>
        <dbReference type="ARBA" id="ARBA00023002"/>
    </source>
</evidence>
<dbReference type="EMBL" id="CP028519">
    <property type="protein sequence ID" value="AVY94790.1"/>
    <property type="molecule type" value="Genomic_DNA"/>
</dbReference>
<keyword evidence="5" id="KW-0274">FAD</keyword>
<dbReference type="GO" id="GO:0016705">
    <property type="term" value="F:oxidoreductase activity, acting on paired donors, with incorporation or reduction of molecular oxygen"/>
    <property type="evidence" value="ECO:0007669"/>
    <property type="project" value="InterPro"/>
</dbReference>
<keyword evidence="4" id="KW-0285">Flavoprotein</keyword>
<evidence type="ECO:0000256" key="4">
    <source>
        <dbReference type="ARBA" id="ARBA00022630"/>
    </source>
</evidence>
<keyword evidence="6" id="KW-0560">Oxidoreductase</keyword>
<dbReference type="KEGG" id="maer:DAI18_12635"/>
<evidence type="ECO:0000313" key="10">
    <source>
        <dbReference type="Proteomes" id="UP000244173"/>
    </source>
</evidence>
<feature type="domain" description="FAD-binding" evidence="8">
    <location>
        <begin position="6"/>
        <end position="333"/>
    </location>
</feature>
<dbReference type="STRING" id="1122240.GCA_000620105_01763"/>
<dbReference type="Gene3D" id="3.30.9.10">
    <property type="entry name" value="D-Amino Acid Oxidase, subunit A, domain 2"/>
    <property type="match status" value="1"/>
</dbReference>
<dbReference type="PANTHER" id="PTHR43876:SF7">
    <property type="entry name" value="UBIQUINONE BIOSYNTHESIS MONOOXYGENASE COQ6, MITOCHONDRIAL"/>
    <property type="match status" value="1"/>
</dbReference>
<evidence type="ECO:0000313" key="9">
    <source>
        <dbReference type="EMBL" id="AVY94790.1"/>
    </source>
</evidence>
<gene>
    <name evidence="9" type="ORF">DAI18_12635</name>
</gene>
<keyword evidence="7" id="KW-0503">Monooxygenase</keyword>
<dbReference type="Pfam" id="PF01494">
    <property type="entry name" value="FAD_binding_3"/>
    <property type="match status" value="1"/>
</dbReference>
<evidence type="ECO:0000256" key="1">
    <source>
        <dbReference type="ARBA" id="ARBA00001974"/>
    </source>
</evidence>
<dbReference type="InterPro" id="IPR002938">
    <property type="entry name" value="FAD-bd"/>
</dbReference>
<keyword evidence="10" id="KW-1185">Reference proteome</keyword>
<dbReference type="PRINTS" id="PR00420">
    <property type="entry name" value="RNGMNOXGNASE"/>
</dbReference>
<comment type="pathway">
    <text evidence="2">Cofactor biosynthesis; ubiquinone biosynthesis.</text>
</comment>
<dbReference type="GO" id="GO:0006744">
    <property type="term" value="P:ubiquinone biosynthetic process"/>
    <property type="evidence" value="ECO:0007669"/>
    <property type="project" value="UniProtKB-UniPathway"/>
</dbReference>
<accession>A0A2S0PBM1</accession>
<dbReference type="PANTHER" id="PTHR43876">
    <property type="entry name" value="UBIQUINONE BIOSYNTHESIS MONOOXYGENASE COQ6, MITOCHONDRIAL"/>
    <property type="match status" value="1"/>
</dbReference>
<dbReference type="Gene3D" id="3.50.50.60">
    <property type="entry name" value="FAD/NAD(P)-binding domain"/>
    <property type="match status" value="2"/>
</dbReference>
<name>A0A2S0PBM1_9NEIS</name>
<comment type="cofactor">
    <cofactor evidence="1">
        <name>FAD</name>
        <dbReference type="ChEBI" id="CHEBI:57692"/>
    </cofactor>
</comment>
<evidence type="ECO:0000256" key="2">
    <source>
        <dbReference type="ARBA" id="ARBA00004749"/>
    </source>
</evidence>
<dbReference type="GO" id="GO:0004497">
    <property type="term" value="F:monooxygenase activity"/>
    <property type="evidence" value="ECO:0007669"/>
    <property type="project" value="UniProtKB-KW"/>
</dbReference>
<dbReference type="GO" id="GO:0071949">
    <property type="term" value="F:FAD binding"/>
    <property type="evidence" value="ECO:0007669"/>
    <property type="project" value="InterPro"/>
</dbReference>
<comment type="similarity">
    <text evidence="3">Belongs to the UbiH/COQ6 family.</text>
</comment>
<protein>
    <submittedName>
        <fullName evidence="9">FAD-dependent oxidoreductase</fullName>
    </submittedName>
</protein>
<evidence type="ECO:0000256" key="3">
    <source>
        <dbReference type="ARBA" id="ARBA00005349"/>
    </source>
</evidence>
<sequence>MLPLHVDVAVVGGGAVGASVALAAKAAGRSVLLVEARARDADVRDPRVLALSHASQQALAASGIWHDGMPSTPIDRVHVSQAAAFGRTVLDRDDLGLAHLGHSVAYSDLYAAAREALLAAGVPVAFSSRATTLRSGSSFAELGIAPDGAAPHWLTARLVVLADGGGLIDQLPDVVRREHDYRQCAVLARLRPGTPHGNVAFERFSARGPMALLPVGDELMAVWTRSHDDAERLIALDDEAFGAEFGAAFGERLGRLTPTAPRLAVPLRLKVANRIVSRRVALAGNAAQTMHPIAAQGLNLGLRDAALLSGLIARPGDAGDATRLAEYARRRRVDSLAVTGFTHSLVTLFDHQDPVSRGARGAVMAVLDAVPTFRKRFASSLVFGIGG</sequence>
<organism evidence="9 10">
    <name type="scientific">Microvirgula aerodenitrificans</name>
    <dbReference type="NCBI Taxonomy" id="57480"/>
    <lineage>
        <taxon>Bacteria</taxon>
        <taxon>Pseudomonadati</taxon>
        <taxon>Pseudomonadota</taxon>
        <taxon>Betaproteobacteria</taxon>
        <taxon>Neisseriales</taxon>
        <taxon>Aquaspirillaceae</taxon>
        <taxon>Microvirgula</taxon>
    </lineage>
</organism>
<dbReference type="InterPro" id="IPR036188">
    <property type="entry name" value="FAD/NAD-bd_sf"/>
</dbReference>
<dbReference type="RefSeq" id="WP_028500611.1">
    <property type="nucleotide sequence ID" value="NZ_CP028519.1"/>
</dbReference>
<dbReference type="OrthoDB" id="9769565at2"/>
<dbReference type="InterPro" id="IPR051205">
    <property type="entry name" value="UbiH/COQ6_monooxygenase"/>
</dbReference>
<dbReference type="AlphaFoldDB" id="A0A2S0PBM1"/>
<proteinExistence type="inferred from homology"/>
<dbReference type="Proteomes" id="UP000244173">
    <property type="component" value="Chromosome"/>
</dbReference>
<evidence type="ECO:0000259" key="8">
    <source>
        <dbReference type="Pfam" id="PF01494"/>
    </source>
</evidence>
<reference evidence="9 10" key="1">
    <citation type="submission" date="2018-04" db="EMBL/GenBank/DDBJ databases">
        <title>Denitrifier Microvirgula.</title>
        <authorList>
            <person name="Anderson E."/>
            <person name="Jang J."/>
            <person name="Ishii S."/>
        </authorList>
    </citation>
    <scope>NUCLEOTIDE SEQUENCE [LARGE SCALE GENOMIC DNA]</scope>
    <source>
        <strain evidence="9 10">BE2.4</strain>
    </source>
</reference>
<dbReference type="InterPro" id="IPR010971">
    <property type="entry name" value="UbiH/COQ6"/>
</dbReference>
<dbReference type="NCBIfam" id="TIGR01988">
    <property type="entry name" value="Ubi-OHases"/>
    <property type="match status" value="1"/>
</dbReference>
<dbReference type="SUPFAM" id="SSF51905">
    <property type="entry name" value="FAD/NAD(P)-binding domain"/>
    <property type="match status" value="1"/>
</dbReference>
<evidence type="ECO:0000256" key="7">
    <source>
        <dbReference type="ARBA" id="ARBA00023033"/>
    </source>
</evidence>
<evidence type="ECO:0000256" key="5">
    <source>
        <dbReference type="ARBA" id="ARBA00022827"/>
    </source>
</evidence>